<evidence type="ECO:0000313" key="2">
    <source>
        <dbReference type="Proteomes" id="UP000823674"/>
    </source>
</evidence>
<name>A0ABQ7M988_BRACM</name>
<sequence>MASNRPMSPRLEQIHGEIRDHFRALAYGMVSKSWIRSRIQLDKASSGEPAAEENVQMASSMSNQEFVDAGMKRMDETDQAIERSKQVVEQTLEVGTQTAANLKGQIV</sequence>
<dbReference type="EMBL" id="JADBGQ010000006">
    <property type="protein sequence ID" value="KAG5395356.1"/>
    <property type="molecule type" value="Genomic_DNA"/>
</dbReference>
<evidence type="ECO:0000313" key="1">
    <source>
        <dbReference type="EMBL" id="KAG5395356.1"/>
    </source>
</evidence>
<protein>
    <submittedName>
        <fullName evidence="1">Uncharacterized protein</fullName>
    </submittedName>
</protein>
<keyword evidence="2" id="KW-1185">Reference proteome</keyword>
<proteinExistence type="predicted"/>
<gene>
    <name evidence="1" type="primary">A06p057350.1_BraROA</name>
    <name evidence="1" type="ORF">IGI04_025319</name>
</gene>
<reference evidence="1 2" key="1">
    <citation type="submission" date="2021-03" db="EMBL/GenBank/DDBJ databases">
        <authorList>
            <person name="King G.J."/>
            <person name="Bancroft I."/>
            <person name="Baten A."/>
            <person name="Bloomfield J."/>
            <person name="Borpatragohain P."/>
            <person name="He Z."/>
            <person name="Irish N."/>
            <person name="Irwin J."/>
            <person name="Liu K."/>
            <person name="Mauleon R.P."/>
            <person name="Moore J."/>
            <person name="Morris R."/>
            <person name="Ostergaard L."/>
            <person name="Wang B."/>
            <person name="Wells R."/>
        </authorList>
    </citation>
    <scope>NUCLEOTIDE SEQUENCE [LARGE SCALE GENOMIC DNA]</scope>
    <source>
        <strain evidence="1">R-o-18</strain>
        <tissue evidence="1">Leaf</tissue>
    </source>
</reference>
<dbReference type="Proteomes" id="UP000823674">
    <property type="component" value="Chromosome A06"/>
</dbReference>
<comment type="caution">
    <text evidence="1">The sequence shown here is derived from an EMBL/GenBank/DDBJ whole genome shotgun (WGS) entry which is preliminary data.</text>
</comment>
<organism evidence="1 2">
    <name type="scientific">Brassica rapa subsp. trilocularis</name>
    <dbReference type="NCBI Taxonomy" id="1813537"/>
    <lineage>
        <taxon>Eukaryota</taxon>
        <taxon>Viridiplantae</taxon>
        <taxon>Streptophyta</taxon>
        <taxon>Embryophyta</taxon>
        <taxon>Tracheophyta</taxon>
        <taxon>Spermatophyta</taxon>
        <taxon>Magnoliopsida</taxon>
        <taxon>eudicotyledons</taxon>
        <taxon>Gunneridae</taxon>
        <taxon>Pentapetalae</taxon>
        <taxon>rosids</taxon>
        <taxon>malvids</taxon>
        <taxon>Brassicales</taxon>
        <taxon>Brassicaceae</taxon>
        <taxon>Brassiceae</taxon>
        <taxon>Brassica</taxon>
    </lineage>
</organism>
<dbReference type="SUPFAM" id="SSF58038">
    <property type="entry name" value="SNARE fusion complex"/>
    <property type="match status" value="1"/>
</dbReference>
<accession>A0ABQ7M988</accession>
<dbReference type="Gene3D" id="1.20.5.110">
    <property type="match status" value="1"/>
</dbReference>